<dbReference type="GO" id="GO:0003824">
    <property type="term" value="F:catalytic activity"/>
    <property type="evidence" value="ECO:0007669"/>
    <property type="project" value="InterPro"/>
</dbReference>
<comment type="caution">
    <text evidence="3">The sequence shown here is derived from an EMBL/GenBank/DDBJ whole genome shotgun (WGS) entry which is preliminary data.</text>
</comment>
<feature type="region of interest" description="Disordered" evidence="1">
    <location>
        <begin position="1"/>
        <end position="26"/>
    </location>
</feature>
<evidence type="ECO:0000256" key="1">
    <source>
        <dbReference type="SAM" id="MobiDB-lite"/>
    </source>
</evidence>
<reference evidence="3 4" key="1">
    <citation type="journal article" date="2019" name="Nat. Microbiol.">
        <title>Mediterranean grassland soil C-N compound turnover is dependent on rainfall and depth, and is mediated by genomically divergent microorganisms.</title>
        <authorList>
            <person name="Diamond S."/>
            <person name="Andeer P.F."/>
            <person name="Li Z."/>
            <person name="Crits-Christoph A."/>
            <person name="Burstein D."/>
            <person name="Anantharaman K."/>
            <person name="Lane K.R."/>
            <person name="Thomas B.C."/>
            <person name="Pan C."/>
            <person name="Northen T.R."/>
            <person name="Banfield J.F."/>
        </authorList>
    </citation>
    <scope>NUCLEOTIDE SEQUENCE [LARGE SCALE GENOMIC DNA]</scope>
    <source>
        <strain evidence="3">NP_7</strain>
    </source>
</reference>
<dbReference type="PROSITE" id="PS51340">
    <property type="entry name" value="MOSC"/>
    <property type="match status" value="1"/>
</dbReference>
<dbReference type="Proteomes" id="UP000320048">
    <property type="component" value="Unassembled WGS sequence"/>
</dbReference>
<dbReference type="InterPro" id="IPR052353">
    <property type="entry name" value="Benzoxazolinone_Detox_Enz"/>
</dbReference>
<feature type="compositionally biased region" description="Basic and acidic residues" evidence="1">
    <location>
        <begin position="1"/>
        <end position="10"/>
    </location>
</feature>
<dbReference type="InterPro" id="IPR005302">
    <property type="entry name" value="MoCF_Sase_C"/>
</dbReference>
<name>A0A537JGR0_9BACT</name>
<evidence type="ECO:0000259" key="2">
    <source>
        <dbReference type="PROSITE" id="PS51340"/>
    </source>
</evidence>
<dbReference type="AlphaFoldDB" id="A0A537JGR0"/>
<feature type="domain" description="MOSC" evidence="2">
    <location>
        <begin position="39"/>
        <end position="173"/>
    </location>
</feature>
<gene>
    <name evidence="3" type="ORF">E6H04_05000</name>
</gene>
<protein>
    <submittedName>
        <fullName evidence="3">MOSC domain-containing protein</fullName>
    </submittedName>
</protein>
<dbReference type="InterPro" id="IPR011037">
    <property type="entry name" value="Pyrv_Knase-like_insert_dom_sf"/>
</dbReference>
<proteinExistence type="predicted"/>
<dbReference type="PANTHER" id="PTHR30212:SF2">
    <property type="entry name" value="PROTEIN YIIM"/>
    <property type="match status" value="1"/>
</dbReference>
<accession>A0A537JGR0</accession>
<evidence type="ECO:0000313" key="4">
    <source>
        <dbReference type="Proteomes" id="UP000320048"/>
    </source>
</evidence>
<dbReference type="Pfam" id="PF03473">
    <property type="entry name" value="MOSC"/>
    <property type="match status" value="1"/>
</dbReference>
<dbReference type="Gene3D" id="2.40.33.20">
    <property type="entry name" value="PK beta-barrel domain-like"/>
    <property type="match status" value="1"/>
</dbReference>
<dbReference type="SUPFAM" id="SSF50800">
    <property type="entry name" value="PK beta-barrel domain-like"/>
    <property type="match status" value="1"/>
</dbReference>
<sequence>MSRPPAERSGSRQGASGEQAWGRQGIVRSINVSRGGVPKRPVAAASIHRAGLQGDGHDDPRHGGPEAAVSLFSLEVITRIAAEGHPIGPGTTGENLTVEGLDWSLVVPGTRLRVGEVVLEITRFTAPCRTIRGSFLDRDPSRVHQEQHPGESRVYARVLAEGAVTAGEAIEIVDGGGARHGNLTSMGGDHA</sequence>
<dbReference type="GO" id="GO:0030170">
    <property type="term" value="F:pyridoxal phosphate binding"/>
    <property type="evidence" value="ECO:0007669"/>
    <property type="project" value="InterPro"/>
</dbReference>
<dbReference type="PANTHER" id="PTHR30212">
    <property type="entry name" value="PROTEIN YIIM"/>
    <property type="match status" value="1"/>
</dbReference>
<evidence type="ECO:0000313" key="3">
    <source>
        <dbReference type="EMBL" id="TMI82296.1"/>
    </source>
</evidence>
<dbReference type="GO" id="GO:0030151">
    <property type="term" value="F:molybdenum ion binding"/>
    <property type="evidence" value="ECO:0007669"/>
    <property type="project" value="InterPro"/>
</dbReference>
<organism evidence="3 4">
    <name type="scientific">Candidatus Segetimicrobium genomatis</name>
    <dbReference type="NCBI Taxonomy" id="2569760"/>
    <lineage>
        <taxon>Bacteria</taxon>
        <taxon>Bacillati</taxon>
        <taxon>Candidatus Sysuimicrobiota</taxon>
        <taxon>Candidatus Sysuimicrobiia</taxon>
        <taxon>Candidatus Sysuimicrobiales</taxon>
        <taxon>Candidatus Segetimicrobiaceae</taxon>
        <taxon>Candidatus Segetimicrobium</taxon>
    </lineage>
</organism>
<dbReference type="EMBL" id="VBAO01000133">
    <property type="protein sequence ID" value="TMI82296.1"/>
    <property type="molecule type" value="Genomic_DNA"/>
</dbReference>